<dbReference type="AlphaFoldDB" id="A0A5B7ZLP9"/>
<dbReference type="InterPro" id="IPR050194">
    <property type="entry name" value="Glycosyltransferase_grp1"/>
</dbReference>
<dbReference type="CDD" id="cd03801">
    <property type="entry name" value="GT4_PimA-like"/>
    <property type="match status" value="1"/>
</dbReference>
<protein>
    <submittedName>
        <fullName evidence="2">Glycosyltransferase</fullName>
    </submittedName>
</protein>
<dbReference type="SUPFAM" id="SSF53756">
    <property type="entry name" value="UDP-Glycosyltransferase/glycogen phosphorylase"/>
    <property type="match status" value="1"/>
</dbReference>
<sequence>MTGPMRILWLVNIPLPHAAEALGLPRTPFGGWLSTMTRRLARVPGVELGVAMRAPVDELQIADVDGIRYYALPQVGKGALDARGADCAAVLADFAPHLLHAEGSEMAYTRRMLAAWPGPRLLSLQGVINGYEAFELGALRPGAMLASARPARMLTALALLLNKRLRFMPRLAGEREAVGMAGHIMGRTPWDRAQAWALNPRARYHHCSRTLRDPFHQRRWSLQGCEPHTIFVGNAAAPRKGVHVMLEALVLLRREFPKARLVVAGQSPFEGGRALRRWVGYPAYLRGRIAELGLADALEFTGLLDAAGMAHRMARCQVYAMTSLIENSPNTLGEAMMLGMPCVSAYAGGAPGMARDEHEALFYRAEDPVTLAWQLKRVFDDGALAQALGEAARARAMQTHDPEANLDDLLRAYRAILQPERTP</sequence>
<name>A0A5B7ZLP9_9GAMM</name>
<keyword evidence="2" id="KW-0808">Transferase</keyword>
<proteinExistence type="predicted"/>
<dbReference type="Gene3D" id="3.40.50.2000">
    <property type="entry name" value="Glycogen Phosphorylase B"/>
    <property type="match status" value="1"/>
</dbReference>
<dbReference type="KEGG" id="thes:FHQ07_00245"/>
<accession>A0A5B7ZLP9</accession>
<dbReference type="Pfam" id="PF00534">
    <property type="entry name" value="Glycos_transf_1"/>
    <property type="match status" value="1"/>
</dbReference>
<gene>
    <name evidence="2" type="ORF">FHQ07_00245</name>
</gene>
<dbReference type="Proteomes" id="UP000308149">
    <property type="component" value="Chromosome"/>
</dbReference>
<dbReference type="GO" id="GO:0016757">
    <property type="term" value="F:glycosyltransferase activity"/>
    <property type="evidence" value="ECO:0007669"/>
    <property type="project" value="InterPro"/>
</dbReference>
<reference evidence="2 3" key="1">
    <citation type="submission" date="2019-06" db="EMBL/GenBank/DDBJ databases">
        <title>Thermomonas aquatica sp. nov., isolated from an industrial wastewater treatment plant.</title>
        <authorList>
            <person name="Jeon J.H."/>
            <person name="Park D.-S."/>
        </authorList>
    </citation>
    <scope>NUCLEOTIDE SEQUENCE [LARGE SCALE GENOMIC DNA]</scope>
    <source>
        <strain evidence="2 3">SY21</strain>
    </source>
</reference>
<feature type="domain" description="Glycosyl transferase family 1" evidence="1">
    <location>
        <begin position="226"/>
        <end position="394"/>
    </location>
</feature>
<dbReference type="PANTHER" id="PTHR45947:SF3">
    <property type="entry name" value="SULFOQUINOVOSYL TRANSFERASE SQD2"/>
    <property type="match status" value="1"/>
</dbReference>
<evidence type="ECO:0000313" key="2">
    <source>
        <dbReference type="EMBL" id="QDA55858.1"/>
    </source>
</evidence>
<dbReference type="PANTHER" id="PTHR45947">
    <property type="entry name" value="SULFOQUINOVOSYL TRANSFERASE SQD2"/>
    <property type="match status" value="1"/>
</dbReference>
<dbReference type="EMBL" id="CP040871">
    <property type="protein sequence ID" value="QDA55858.1"/>
    <property type="molecule type" value="Genomic_DNA"/>
</dbReference>
<dbReference type="OrthoDB" id="6031591at2"/>
<keyword evidence="3" id="KW-1185">Reference proteome</keyword>
<dbReference type="RefSeq" id="WP_139714747.1">
    <property type="nucleotide sequence ID" value="NZ_CP040871.1"/>
</dbReference>
<evidence type="ECO:0000259" key="1">
    <source>
        <dbReference type="Pfam" id="PF00534"/>
    </source>
</evidence>
<evidence type="ECO:0000313" key="3">
    <source>
        <dbReference type="Proteomes" id="UP000308149"/>
    </source>
</evidence>
<organism evidence="2 3">
    <name type="scientific">Thermomonas aquatica</name>
    <dbReference type="NCBI Taxonomy" id="2202149"/>
    <lineage>
        <taxon>Bacteria</taxon>
        <taxon>Pseudomonadati</taxon>
        <taxon>Pseudomonadota</taxon>
        <taxon>Gammaproteobacteria</taxon>
        <taxon>Lysobacterales</taxon>
        <taxon>Lysobacteraceae</taxon>
        <taxon>Thermomonas</taxon>
    </lineage>
</organism>
<dbReference type="InterPro" id="IPR001296">
    <property type="entry name" value="Glyco_trans_1"/>
</dbReference>